<proteinExistence type="predicted"/>
<accession>A0ABT3FZW8</accession>
<dbReference type="Proteomes" id="UP001165653">
    <property type="component" value="Unassembled WGS sequence"/>
</dbReference>
<name>A0ABT3FZW8_9BACT</name>
<organism evidence="1 2">
    <name type="scientific">Luteolibacter rhizosphaerae</name>
    <dbReference type="NCBI Taxonomy" id="2989719"/>
    <lineage>
        <taxon>Bacteria</taxon>
        <taxon>Pseudomonadati</taxon>
        <taxon>Verrucomicrobiota</taxon>
        <taxon>Verrucomicrobiia</taxon>
        <taxon>Verrucomicrobiales</taxon>
        <taxon>Verrucomicrobiaceae</taxon>
        <taxon>Luteolibacter</taxon>
    </lineage>
</organism>
<gene>
    <name evidence="1" type="ORF">OJ996_05230</name>
</gene>
<reference evidence="1" key="1">
    <citation type="submission" date="2022-10" db="EMBL/GenBank/DDBJ databases">
        <title>Luteolibacter sp. GHJ8, whole genome shotgun sequencing project.</title>
        <authorList>
            <person name="Zhao G."/>
            <person name="Shen L."/>
        </authorList>
    </citation>
    <scope>NUCLEOTIDE SEQUENCE</scope>
    <source>
        <strain evidence="1">GHJ8</strain>
    </source>
</reference>
<dbReference type="RefSeq" id="WP_264511911.1">
    <property type="nucleotide sequence ID" value="NZ_JAPDDR010000002.1"/>
</dbReference>
<evidence type="ECO:0000313" key="2">
    <source>
        <dbReference type="Proteomes" id="UP001165653"/>
    </source>
</evidence>
<keyword evidence="2" id="KW-1185">Reference proteome</keyword>
<sequence length="167" mass="18420">MDQELQRYLNDHLAGSAGAIGLIQKLATTAEDPAEAAFFHSLERKVEADRALLKDLIALLGQSSSSVLETAGSITGAASRLKLGWEGMEPGQLGRFEAMELLALGIQGKRLLWLMLAELAPCVPEWEGKNFTELELEAINQRDSVEELRIVAGRDALLHRDRHQHPR</sequence>
<comment type="caution">
    <text evidence="1">The sequence shown here is derived from an EMBL/GenBank/DDBJ whole genome shotgun (WGS) entry which is preliminary data.</text>
</comment>
<evidence type="ECO:0008006" key="3">
    <source>
        <dbReference type="Google" id="ProtNLM"/>
    </source>
</evidence>
<protein>
    <recommendedName>
        <fullName evidence="3">Ferritin-like metal-binding protein YciE</fullName>
    </recommendedName>
</protein>
<evidence type="ECO:0000313" key="1">
    <source>
        <dbReference type="EMBL" id="MCW1912962.1"/>
    </source>
</evidence>
<dbReference type="EMBL" id="JAPDDR010000002">
    <property type="protein sequence ID" value="MCW1912962.1"/>
    <property type="molecule type" value="Genomic_DNA"/>
</dbReference>